<dbReference type="InterPro" id="IPR024875">
    <property type="entry name" value="Protein_Lines"/>
</dbReference>
<gene>
    <name evidence="3" type="ORF">ACH5RR_011383</name>
</gene>
<evidence type="ECO:0000259" key="1">
    <source>
        <dbReference type="Pfam" id="PF14694"/>
    </source>
</evidence>
<evidence type="ECO:0000313" key="4">
    <source>
        <dbReference type="Proteomes" id="UP001630127"/>
    </source>
</evidence>
<organism evidence="3 4">
    <name type="scientific">Cinchona calisaya</name>
    <dbReference type="NCBI Taxonomy" id="153742"/>
    <lineage>
        <taxon>Eukaryota</taxon>
        <taxon>Viridiplantae</taxon>
        <taxon>Streptophyta</taxon>
        <taxon>Embryophyta</taxon>
        <taxon>Tracheophyta</taxon>
        <taxon>Spermatophyta</taxon>
        <taxon>Magnoliopsida</taxon>
        <taxon>eudicotyledons</taxon>
        <taxon>Gunneridae</taxon>
        <taxon>Pentapetalae</taxon>
        <taxon>asterids</taxon>
        <taxon>lamiids</taxon>
        <taxon>Gentianales</taxon>
        <taxon>Rubiaceae</taxon>
        <taxon>Cinchonoideae</taxon>
        <taxon>Cinchoneae</taxon>
        <taxon>Cinchona</taxon>
    </lineage>
</organism>
<keyword evidence="4" id="KW-1185">Reference proteome</keyword>
<dbReference type="PANTHER" id="PTHR16057:SF1">
    <property type="entry name" value="PROTEIN LINES HOMOLOG 1"/>
    <property type="match status" value="1"/>
</dbReference>
<feature type="domain" description="Protein Lines C-terminal" evidence="2">
    <location>
        <begin position="648"/>
        <end position="683"/>
    </location>
</feature>
<proteinExistence type="predicted"/>
<dbReference type="InterPro" id="IPR032794">
    <property type="entry name" value="LINES_N"/>
</dbReference>
<protein>
    <recommendedName>
        <fullName evidence="5">Protein Lines C-terminal domain-containing protein</fullName>
    </recommendedName>
</protein>
<dbReference type="Proteomes" id="UP001630127">
    <property type="component" value="Unassembled WGS sequence"/>
</dbReference>
<evidence type="ECO:0008006" key="5">
    <source>
        <dbReference type="Google" id="ProtNLM"/>
    </source>
</evidence>
<dbReference type="Pfam" id="PF14694">
    <property type="entry name" value="LINES_N"/>
    <property type="match status" value="1"/>
</dbReference>
<comment type="caution">
    <text evidence="3">The sequence shown here is derived from an EMBL/GenBank/DDBJ whole genome shotgun (WGS) entry which is preliminary data.</text>
</comment>
<sequence>MNHQAVRSRLCRRIDDSLRPYCELSSGSLTPEIVKDLLISLSQETLISVYRQIKQWTLDFTCDSNDESDRDLSAGSGSHDDHQCMAKVVGILMSLLSLEKPVIQHLVGNTLVAIAEFAAVSETGWDEYMDLLCHWLKFVIHSTLSSSEEHVLSEAKESYLDASISLLPLKMRLENRNNLAVASVIRVLRNILKLLKLDMNDKHLESYLDSITDAISNAPWDSLSEAYVVSNGETLEGSAGDALRHKSAAQFKSITIFYGNLVQLLCSLVDLSCLTKVGAGSNTHPVVFEIRNLIPKILSGCFGKCGNWDDVRISHYLRHKILMLLVRLSFIVHLEHSELVSWLHLIEKYFQDLLSQPLKVQESNPDDCLEGSPFWTDDFDAKTRRISSSHLQRLAVFLFVKCSFSLVSLKEEPDEQFTVSNSVSCLIFDLHFNSQCSSRSEGLLGLQKWLQRHLPSDIFVDHEIYSQKCTSFAVSFLKLYMHEDDILFEMLVQLFHLPFNSKKRNDRGGTSSTAKNDLFCLVSDLFNPIHFFHLFLAEILYDHQVLLDYLISKDTGAKSAEYLLRCLRMVCDSWNLFMEFPERGKAPHPLCQKRRRVLADGVDFEDGLSNASVEDDLILLPLEAECRKEHGCCSKHGRNKILSAEDAKRCLLSLKTSIDSLYQKNLFPYNPQVLLRRLSRFQELCLKQVRVHTAFSSLG</sequence>
<feature type="domain" description="Protein Lines N-terminal" evidence="1">
    <location>
        <begin position="457"/>
        <end position="579"/>
    </location>
</feature>
<dbReference type="PANTHER" id="PTHR16057">
    <property type="entry name" value="WINS1, 2 PROTEIN"/>
    <property type="match status" value="1"/>
</dbReference>
<dbReference type="EMBL" id="JBJUIK010000005">
    <property type="protein sequence ID" value="KAL3526727.1"/>
    <property type="molecule type" value="Genomic_DNA"/>
</dbReference>
<dbReference type="InterPro" id="IPR029415">
    <property type="entry name" value="Lines_C"/>
</dbReference>
<name>A0ABD3A8C3_9GENT</name>
<reference evidence="3 4" key="1">
    <citation type="submission" date="2024-11" db="EMBL/GenBank/DDBJ databases">
        <title>A near-complete genome assembly of Cinchona calisaya.</title>
        <authorList>
            <person name="Lian D.C."/>
            <person name="Zhao X.W."/>
            <person name="Wei L."/>
        </authorList>
    </citation>
    <scope>NUCLEOTIDE SEQUENCE [LARGE SCALE GENOMIC DNA]</scope>
    <source>
        <tissue evidence="3">Nenye</tissue>
    </source>
</reference>
<dbReference type="Pfam" id="PF14695">
    <property type="entry name" value="LINES_C"/>
    <property type="match status" value="1"/>
</dbReference>
<accession>A0ABD3A8C3</accession>
<evidence type="ECO:0000259" key="2">
    <source>
        <dbReference type="Pfam" id="PF14695"/>
    </source>
</evidence>
<evidence type="ECO:0000313" key="3">
    <source>
        <dbReference type="EMBL" id="KAL3526727.1"/>
    </source>
</evidence>
<dbReference type="AlphaFoldDB" id="A0ABD3A8C3"/>